<dbReference type="EMBL" id="BKCJ010010493">
    <property type="protein sequence ID" value="GEU91837.1"/>
    <property type="molecule type" value="Genomic_DNA"/>
</dbReference>
<evidence type="ECO:0000313" key="1">
    <source>
        <dbReference type="EMBL" id="GEU91837.1"/>
    </source>
</evidence>
<protein>
    <submittedName>
        <fullName evidence="1">Uncharacterized protein</fullName>
    </submittedName>
</protein>
<comment type="caution">
    <text evidence="1">The sequence shown here is derived from an EMBL/GenBank/DDBJ whole genome shotgun (WGS) entry which is preliminary data.</text>
</comment>
<gene>
    <name evidence="1" type="ORF">Tci_063815</name>
</gene>
<proteinExistence type="predicted"/>
<sequence>MRQERDQECQWIVVGPQKVAGLDKPVVGPHKLAGLDIHWAVVDNFVVGLVELKRRVIIYGHGCRFIDLGLDFGAAEKWERMRDLTFEHGN</sequence>
<reference evidence="1" key="1">
    <citation type="journal article" date="2019" name="Sci. Rep.">
        <title>Draft genome of Tanacetum cinerariifolium, the natural source of mosquito coil.</title>
        <authorList>
            <person name="Yamashiro T."/>
            <person name="Shiraishi A."/>
            <person name="Satake H."/>
            <person name="Nakayama K."/>
        </authorList>
    </citation>
    <scope>NUCLEOTIDE SEQUENCE</scope>
</reference>
<name>A0A6L2P1R0_TANCI</name>
<accession>A0A6L2P1R0</accession>
<dbReference type="AlphaFoldDB" id="A0A6L2P1R0"/>
<organism evidence="1">
    <name type="scientific">Tanacetum cinerariifolium</name>
    <name type="common">Dalmatian daisy</name>
    <name type="synonym">Chrysanthemum cinerariifolium</name>
    <dbReference type="NCBI Taxonomy" id="118510"/>
    <lineage>
        <taxon>Eukaryota</taxon>
        <taxon>Viridiplantae</taxon>
        <taxon>Streptophyta</taxon>
        <taxon>Embryophyta</taxon>
        <taxon>Tracheophyta</taxon>
        <taxon>Spermatophyta</taxon>
        <taxon>Magnoliopsida</taxon>
        <taxon>eudicotyledons</taxon>
        <taxon>Gunneridae</taxon>
        <taxon>Pentapetalae</taxon>
        <taxon>asterids</taxon>
        <taxon>campanulids</taxon>
        <taxon>Asterales</taxon>
        <taxon>Asteraceae</taxon>
        <taxon>Asteroideae</taxon>
        <taxon>Anthemideae</taxon>
        <taxon>Anthemidinae</taxon>
        <taxon>Tanacetum</taxon>
    </lineage>
</organism>